<gene>
    <name evidence="3" type="ORF">SETIT_7G299200v2</name>
</gene>
<dbReference type="PROSITE" id="PS50106">
    <property type="entry name" value="PDZ"/>
    <property type="match status" value="1"/>
</dbReference>
<dbReference type="AlphaFoldDB" id="A0A368S192"/>
<proteinExistence type="predicted"/>
<dbReference type="PANTHER" id="PTHR47389">
    <property type="entry name" value="OS09G0436400 PROTEIN"/>
    <property type="match status" value="1"/>
</dbReference>
<dbReference type="SUPFAM" id="SSF50156">
    <property type="entry name" value="PDZ domain-like"/>
    <property type="match status" value="1"/>
</dbReference>
<accession>A0A368S192</accession>
<dbReference type="Gene3D" id="2.30.42.10">
    <property type="match status" value="1"/>
</dbReference>
<dbReference type="PANTHER" id="PTHR47389:SF5">
    <property type="entry name" value="OS09G0436700 PROTEIN"/>
    <property type="match status" value="1"/>
</dbReference>
<evidence type="ECO:0000259" key="2">
    <source>
        <dbReference type="PROSITE" id="PS50106"/>
    </source>
</evidence>
<protein>
    <recommendedName>
        <fullName evidence="2">PDZ domain-containing protein</fullName>
    </recommendedName>
</protein>
<reference evidence="3" key="2">
    <citation type="submission" date="2015-07" db="EMBL/GenBank/DDBJ databases">
        <authorList>
            <person name="Noorani M."/>
        </authorList>
    </citation>
    <scope>NUCLEOTIDE SEQUENCE</scope>
    <source>
        <strain evidence="3">Yugu1</strain>
    </source>
</reference>
<feature type="region of interest" description="Disordered" evidence="1">
    <location>
        <begin position="67"/>
        <end position="86"/>
    </location>
</feature>
<dbReference type="Pfam" id="PF00595">
    <property type="entry name" value="PDZ"/>
    <property type="match status" value="1"/>
</dbReference>
<dbReference type="InterPro" id="IPR009003">
    <property type="entry name" value="Peptidase_S1_PA"/>
</dbReference>
<name>A0A368S192_SETIT</name>
<feature type="region of interest" description="Disordered" evidence="1">
    <location>
        <begin position="1"/>
        <end position="55"/>
    </location>
</feature>
<dbReference type="Gene3D" id="2.40.10.120">
    <property type="match status" value="1"/>
</dbReference>
<dbReference type="SUPFAM" id="SSF50494">
    <property type="entry name" value="Trypsin-like serine proteases"/>
    <property type="match status" value="1"/>
</dbReference>
<dbReference type="EMBL" id="CM003534">
    <property type="protein sequence ID" value="RCV36202.1"/>
    <property type="molecule type" value="Genomic_DNA"/>
</dbReference>
<dbReference type="Pfam" id="PF13365">
    <property type="entry name" value="Trypsin_2"/>
    <property type="match status" value="1"/>
</dbReference>
<organism evidence="3">
    <name type="scientific">Setaria italica</name>
    <name type="common">Foxtail millet</name>
    <name type="synonym">Panicum italicum</name>
    <dbReference type="NCBI Taxonomy" id="4555"/>
    <lineage>
        <taxon>Eukaryota</taxon>
        <taxon>Viridiplantae</taxon>
        <taxon>Streptophyta</taxon>
        <taxon>Embryophyta</taxon>
        <taxon>Tracheophyta</taxon>
        <taxon>Spermatophyta</taxon>
        <taxon>Magnoliopsida</taxon>
        <taxon>Liliopsida</taxon>
        <taxon>Poales</taxon>
        <taxon>Poaceae</taxon>
        <taxon>PACMAD clade</taxon>
        <taxon>Panicoideae</taxon>
        <taxon>Panicodae</taxon>
        <taxon>Paniceae</taxon>
        <taxon>Cenchrinae</taxon>
        <taxon>Setaria</taxon>
    </lineage>
</organism>
<feature type="domain" description="PDZ" evidence="2">
    <location>
        <begin position="358"/>
        <end position="430"/>
    </location>
</feature>
<dbReference type="InterPro" id="IPR001478">
    <property type="entry name" value="PDZ"/>
</dbReference>
<feature type="compositionally biased region" description="Low complexity" evidence="1">
    <location>
        <begin position="1"/>
        <end position="14"/>
    </location>
</feature>
<evidence type="ECO:0000313" key="3">
    <source>
        <dbReference type="EMBL" id="RCV36202.1"/>
    </source>
</evidence>
<dbReference type="OrthoDB" id="681771at2759"/>
<dbReference type="STRING" id="4555.A0A368S192"/>
<dbReference type="InterPro" id="IPR036034">
    <property type="entry name" value="PDZ_sf"/>
</dbReference>
<sequence length="531" mass="60106">MSFLSDGDSFSSDLCSEDRNASQQRRELVEGQSSRTGALSTHVEQRAYNLRPRKDDSVTIERRSELARLRREQQNQRRNKRKEAETLRQQEIRDYEEFTRSKLWWFDEELPEKSDKDLEDRIEVTIGGTGAKVGMREWRPYFEASDPGLFNITLKGANWEVERLALQAGASVVGLQSSTGDTYLFSCSGTIVEFFEESTMIVTVANLVRCPDAVQVANNLKISVYLLQDHKTLEGHLAYHDFYHNICVIRVQSPFHLPGKRFSSNIEAINFDKICSRDVVALGRDKENHALLVTTGKIIPKSSKFDCDELLVSTCRISKVEVGGPLMDFDGNFIGMNYYDAKETPFVPSFIVLKCLKQFKLFRTVIRPWLGLRVRTLHAEGSIAHEKMQTNFHGATGVVIEKIEEDSPAKESGLNEGDIINQIDGVYISNAAELGGILLDMSTAYLVDMRYHLSFALAEYNRTEMCIQFGLRGCKHVRTIASMQITSTSGGLNKWPFPKPIIVKTYARGKLSREEWYALESSSRESSPAST</sequence>
<feature type="compositionally biased region" description="Basic and acidic residues" evidence="1">
    <location>
        <begin position="16"/>
        <end position="29"/>
    </location>
</feature>
<reference evidence="3" key="1">
    <citation type="journal article" date="2012" name="Nat. Biotechnol.">
        <title>Reference genome sequence of the model plant Setaria.</title>
        <authorList>
            <person name="Bennetzen J.L."/>
            <person name="Schmutz J."/>
            <person name="Wang H."/>
            <person name="Percifield R."/>
            <person name="Hawkins J."/>
            <person name="Pontaroli A.C."/>
            <person name="Estep M."/>
            <person name="Feng L."/>
            <person name="Vaughn J.N."/>
            <person name="Grimwood J."/>
            <person name="Jenkins J."/>
            <person name="Barry K."/>
            <person name="Lindquist E."/>
            <person name="Hellsten U."/>
            <person name="Deshpande S."/>
            <person name="Wang X."/>
            <person name="Wu X."/>
            <person name="Mitros T."/>
            <person name="Triplett J."/>
            <person name="Yang X."/>
            <person name="Ye C.Y."/>
            <person name="Mauro-Herrera M."/>
            <person name="Wang L."/>
            <person name="Li P."/>
            <person name="Sharma M."/>
            <person name="Sharma R."/>
            <person name="Ronald P.C."/>
            <person name="Panaud O."/>
            <person name="Kellogg E.A."/>
            <person name="Brutnell T.P."/>
            <person name="Doust A.N."/>
            <person name="Tuskan G.A."/>
            <person name="Rokhsar D."/>
            <person name="Devos K.M."/>
        </authorList>
    </citation>
    <scope>NUCLEOTIDE SEQUENCE [LARGE SCALE GENOMIC DNA]</scope>
    <source>
        <strain evidence="3">Yugu1</strain>
    </source>
</reference>
<evidence type="ECO:0000256" key="1">
    <source>
        <dbReference type="SAM" id="MobiDB-lite"/>
    </source>
</evidence>